<dbReference type="Pfam" id="PF00642">
    <property type="entry name" value="zf-CCCH"/>
    <property type="match status" value="1"/>
</dbReference>
<dbReference type="EMBL" id="CAAKNF010000193">
    <property type="protein sequence ID" value="VIO93297.1"/>
    <property type="molecule type" value="Genomic_DNA"/>
</dbReference>
<reference evidence="11" key="4">
    <citation type="submission" date="2020-12" db="UniProtKB">
        <authorList>
            <consortium name="WormBaseParasite"/>
        </authorList>
    </citation>
    <scope>IDENTIFICATION</scope>
</reference>
<dbReference type="AlphaFoldDB" id="A0A0K0IN03"/>
<reference evidence="9" key="3">
    <citation type="submission" date="2019-04" db="EMBL/GenBank/DDBJ databases">
        <authorList>
            <person name="Howe K."/>
            <person name="Paulini M."/>
            <person name="Williams G."/>
        </authorList>
    </citation>
    <scope>NUCLEOTIDE SEQUENCE [LARGE SCALE GENOMIC DNA]</scope>
    <source>
        <strain evidence="9">FR3</strain>
    </source>
</reference>
<sequence length="408" mass="45701">MSNLSNLQQHDQTNGITTINSDGNIFYPKLSGISTTTTTLPSLSTTLADQTLYENYNLKWDEASLEQKVAALKLETQKQLFNEFMLRKAQMQNAPLIYPNEIHLRTSKTPSPRNRELYKTALCDFWSAGIPCRFGERCWFAHGPHELRIARFVYPGLQPYDYEIRMNTPNNTLSSSSARRFWNLEQNYPITSLQPTPVTITPMGQNVPIGYERKLRRISPIHENTNSKSWRTTQRVSDGDSGIGSTGTNNSPEVNAKYRENLDSASYQFSPFHETPLTGDNRILPPHLLRPLDLLINREQPDFSKNEAYNHWLSTGAVQSNSMSLTPGLEQMSWWPDTISATYPYINRPSQNIHLNHSAAPAPVAPVTPATPTAAVIAPAAPTAPTAGLANEQCFSMCIESTADKIET</sequence>
<evidence type="ECO:0000256" key="2">
    <source>
        <dbReference type="ARBA" id="ARBA00022737"/>
    </source>
</evidence>
<feature type="compositionally biased region" description="Polar residues" evidence="6">
    <location>
        <begin position="226"/>
        <end position="236"/>
    </location>
</feature>
<protein>
    <submittedName>
        <fullName evidence="8 11">Bm10366</fullName>
    </submittedName>
</protein>
<evidence type="ECO:0000256" key="5">
    <source>
        <dbReference type="PROSITE-ProRule" id="PRU00723"/>
    </source>
</evidence>
<dbReference type="OMA" id="TALCDFW"/>
<dbReference type="CTD" id="6098215"/>
<reference evidence="8" key="2">
    <citation type="submission" date="2012-12" db="EMBL/GenBank/DDBJ databases">
        <authorList>
            <person name="Gao Y.W."/>
            <person name="Fan S.T."/>
            <person name="Sun H.T."/>
            <person name="Wang Z."/>
            <person name="Gao X.L."/>
            <person name="Li Y.G."/>
            <person name="Wang T.C."/>
            <person name="Zhang K."/>
            <person name="Xu W.W."/>
            <person name="Yu Z.J."/>
            <person name="Xia X.Z."/>
        </authorList>
    </citation>
    <scope>NUCLEOTIDE SEQUENCE</scope>
    <source>
        <strain evidence="8">FR3</strain>
    </source>
</reference>
<reference evidence="8 10" key="1">
    <citation type="journal article" date="2007" name="Science">
        <title>Draft genome of the filarial nematode parasite Brugia malayi.</title>
        <authorList>
            <person name="Ghedin E."/>
            <person name="Wang S."/>
            <person name="Spiro D."/>
            <person name="Caler E."/>
            <person name="Zhao Q."/>
            <person name="Crabtree J."/>
            <person name="Allen J.E."/>
            <person name="Delcher A.L."/>
            <person name="Guiliano D.B."/>
            <person name="Miranda-Saavedra D."/>
            <person name="Angiuoli S.V."/>
            <person name="Creasy T."/>
            <person name="Amedeo P."/>
            <person name="Haas B."/>
            <person name="El-Sayed N.M."/>
            <person name="Wortman J.R."/>
            <person name="Feldblyum T."/>
            <person name="Tallon L."/>
            <person name="Schatz M."/>
            <person name="Shumway M."/>
            <person name="Koo H."/>
            <person name="Salzberg S.L."/>
            <person name="Schobel S."/>
            <person name="Pertea M."/>
            <person name="Pop M."/>
            <person name="White O."/>
            <person name="Barton G.J."/>
            <person name="Carlow C.K."/>
            <person name="Crawford M.J."/>
            <person name="Daub J."/>
            <person name="Dimmic M.W."/>
            <person name="Estes C.F."/>
            <person name="Foster J.M."/>
            <person name="Ganatra M."/>
            <person name="Gregory W.F."/>
            <person name="Johnson N.M."/>
            <person name="Jin J."/>
            <person name="Komuniecki R."/>
            <person name="Korf I."/>
            <person name="Kumar S."/>
            <person name="Laney S."/>
            <person name="Li B.W."/>
            <person name="Li W."/>
            <person name="Lindblom T.H."/>
            <person name="Lustigman S."/>
            <person name="Ma D."/>
            <person name="Maina C.V."/>
            <person name="Martin D.M."/>
            <person name="McCarter J.P."/>
            <person name="McReynolds L."/>
            <person name="Mitreva M."/>
            <person name="Nutman T.B."/>
            <person name="Parkinson J."/>
            <person name="Peregrin-Alvarez J.M."/>
            <person name="Poole C."/>
            <person name="Ren Q."/>
            <person name="Saunders L."/>
            <person name="Sluder A.E."/>
            <person name="Smith K."/>
            <person name="Stanke M."/>
            <person name="Unnasch T.R."/>
            <person name="Ware J."/>
            <person name="Wei A.D."/>
            <person name="Weil G."/>
            <person name="Williams D.J."/>
            <person name="Zhang Y."/>
            <person name="Williams S.A."/>
            <person name="Fraser-Liggett C."/>
            <person name="Slatko B."/>
            <person name="Blaxter M.L."/>
            <person name="Scott A.L."/>
        </authorList>
    </citation>
    <scope>NUCLEOTIDE SEQUENCE</scope>
    <source>
        <strain evidence="8 10">FR3</strain>
    </source>
</reference>
<dbReference type="WBParaSite" id="Bm10366a.1">
    <property type="protein sequence ID" value="Bm10366a.1"/>
    <property type="gene ID" value="WBGene00230627"/>
</dbReference>
<evidence type="ECO:0000259" key="7">
    <source>
        <dbReference type="PROSITE" id="PS50103"/>
    </source>
</evidence>
<dbReference type="SUPFAM" id="SSF90229">
    <property type="entry name" value="CCCH zinc finger"/>
    <property type="match status" value="1"/>
</dbReference>
<dbReference type="GeneID" id="6098215"/>
<dbReference type="RefSeq" id="XP_001894767.1">
    <property type="nucleotide sequence ID" value="XM_001894732.1"/>
</dbReference>
<dbReference type="SMART" id="SM00356">
    <property type="entry name" value="ZnF_C3H1"/>
    <property type="match status" value="1"/>
</dbReference>
<dbReference type="EMBL" id="LN856990">
    <property type="protein sequence ID" value="CDP97792.1"/>
    <property type="molecule type" value="Genomic_DNA"/>
</dbReference>
<keyword evidence="1 5" id="KW-0479">Metal-binding</keyword>
<feature type="domain" description="C3H1-type" evidence="7">
    <location>
        <begin position="117"/>
        <end position="145"/>
    </location>
</feature>
<dbReference type="GO" id="GO:0008270">
    <property type="term" value="F:zinc ion binding"/>
    <property type="evidence" value="ECO:0007669"/>
    <property type="project" value="UniProtKB-KW"/>
</dbReference>
<keyword evidence="2" id="KW-0677">Repeat</keyword>
<accession>A0A4E9FB73</accession>
<keyword evidence="3 5" id="KW-0863">Zinc-finger</keyword>
<dbReference type="STRING" id="6279.A0A0K0IN03"/>
<dbReference type="KEGG" id="bmy:BM_BM10366"/>
<dbReference type="Gene3D" id="4.10.1000.10">
    <property type="entry name" value="Zinc finger, CCCH-type"/>
    <property type="match status" value="1"/>
</dbReference>
<evidence type="ECO:0000256" key="4">
    <source>
        <dbReference type="ARBA" id="ARBA00022833"/>
    </source>
</evidence>
<dbReference type="PROSITE" id="PS50103">
    <property type="entry name" value="ZF_C3H1"/>
    <property type="match status" value="1"/>
</dbReference>
<name>A0A0K0IN03_BRUMA</name>
<dbReference type="OrthoDB" id="410307at2759"/>
<dbReference type="InterPro" id="IPR000571">
    <property type="entry name" value="Znf_CCCH"/>
</dbReference>
<organism evidence="8">
    <name type="scientific">Brugia malayi</name>
    <name type="common">Filarial nematode worm</name>
    <dbReference type="NCBI Taxonomy" id="6279"/>
    <lineage>
        <taxon>Eukaryota</taxon>
        <taxon>Metazoa</taxon>
        <taxon>Ecdysozoa</taxon>
        <taxon>Nematoda</taxon>
        <taxon>Chromadorea</taxon>
        <taxon>Rhabditida</taxon>
        <taxon>Spirurina</taxon>
        <taxon>Spiruromorpha</taxon>
        <taxon>Filarioidea</taxon>
        <taxon>Onchocercidae</taxon>
        <taxon>Brugia</taxon>
    </lineage>
</organism>
<keyword evidence="10" id="KW-1185">Reference proteome</keyword>
<evidence type="ECO:0000313" key="11">
    <source>
        <dbReference type="WBParaSite" id="Bm10366a.1"/>
    </source>
</evidence>
<evidence type="ECO:0000256" key="6">
    <source>
        <dbReference type="SAM" id="MobiDB-lite"/>
    </source>
</evidence>
<accession>A0A0K0IN03</accession>
<evidence type="ECO:0000313" key="10">
    <source>
        <dbReference type="Proteomes" id="UP000006672"/>
    </source>
</evidence>
<evidence type="ECO:0000313" key="9">
    <source>
        <dbReference type="EMBL" id="VIO93297.1"/>
    </source>
</evidence>
<proteinExistence type="predicted"/>
<feature type="region of interest" description="Disordered" evidence="6">
    <location>
        <begin position="226"/>
        <end position="254"/>
    </location>
</feature>
<keyword evidence="4 5" id="KW-0862">Zinc</keyword>
<evidence type="ECO:0000256" key="3">
    <source>
        <dbReference type="ARBA" id="ARBA00022771"/>
    </source>
</evidence>
<feature type="zinc finger region" description="C3H1-type" evidence="5">
    <location>
        <begin position="117"/>
        <end position="145"/>
    </location>
</feature>
<dbReference type="InterPro" id="IPR036855">
    <property type="entry name" value="Znf_CCCH_sf"/>
</dbReference>
<dbReference type="FunFam" id="4.10.1000.10:FF:000001">
    <property type="entry name" value="zinc finger CCCH domain-containing protein 15-like"/>
    <property type="match status" value="1"/>
</dbReference>
<evidence type="ECO:0000256" key="1">
    <source>
        <dbReference type="ARBA" id="ARBA00022723"/>
    </source>
</evidence>
<evidence type="ECO:0000313" key="8">
    <source>
        <dbReference type="EMBL" id="CDP97792.1"/>
    </source>
</evidence>
<dbReference type="Proteomes" id="UP000006672">
    <property type="component" value="Unassembled WGS sequence"/>
</dbReference>
<gene>
    <name evidence="8 11" type="ORF">Bm10366</name>
    <name evidence="9" type="ORF">BM_BM10366</name>
    <name evidence="8" type="ORF">BM_Bm10366</name>
</gene>